<dbReference type="KEGG" id="hoh:Hoch_4929"/>
<name>D0LU54_HALO1</name>
<feature type="chain" id="PRO_5003011535" evidence="1">
    <location>
        <begin position="46"/>
        <end position="180"/>
    </location>
</feature>
<dbReference type="STRING" id="502025.Hoch_4929"/>
<feature type="signal peptide" evidence="1">
    <location>
        <begin position="1"/>
        <end position="45"/>
    </location>
</feature>
<proteinExistence type="predicted"/>
<reference evidence="2 3" key="1">
    <citation type="journal article" date="2010" name="Stand. Genomic Sci.">
        <title>Complete genome sequence of Haliangium ochraceum type strain (SMP-2).</title>
        <authorList>
            <consortium name="US DOE Joint Genome Institute (JGI-PGF)"/>
            <person name="Ivanova N."/>
            <person name="Daum C."/>
            <person name="Lang E."/>
            <person name="Abt B."/>
            <person name="Kopitz M."/>
            <person name="Saunders E."/>
            <person name="Lapidus A."/>
            <person name="Lucas S."/>
            <person name="Glavina Del Rio T."/>
            <person name="Nolan M."/>
            <person name="Tice H."/>
            <person name="Copeland A."/>
            <person name="Cheng J.F."/>
            <person name="Chen F."/>
            <person name="Bruce D."/>
            <person name="Goodwin L."/>
            <person name="Pitluck S."/>
            <person name="Mavromatis K."/>
            <person name="Pati A."/>
            <person name="Mikhailova N."/>
            <person name="Chen A."/>
            <person name="Palaniappan K."/>
            <person name="Land M."/>
            <person name="Hauser L."/>
            <person name="Chang Y.J."/>
            <person name="Jeffries C.D."/>
            <person name="Detter J.C."/>
            <person name="Brettin T."/>
            <person name="Rohde M."/>
            <person name="Goker M."/>
            <person name="Bristow J."/>
            <person name="Markowitz V."/>
            <person name="Eisen J.A."/>
            <person name="Hugenholtz P."/>
            <person name="Kyrpides N.C."/>
            <person name="Klenk H.P."/>
        </authorList>
    </citation>
    <scope>NUCLEOTIDE SEQUENCE [LARGE SCALE GENOMIC DNA]</scope>
    <source>
        <strain evidence="3">DSM 14365 / CIP 107738 / JCM 11303 / AJ 13395 / SMP-2</strain>
    </source>
</reference>
<keyword evidence="1" id="KW-0732">Signal</keyword>
<sequence length="180" mass="19126">MNKADTRMSSRVHRDSARPPRRAVLAGLMLALAALLCTAATPAHAQDARQAQCTFLEIKASSGEGGIDGALSALAGKLKRPPFSSWKSFSLEAKHSQKLALMKAVDVSLKMGGKLGALFRQHNQAPGKKGRLSLSLTLDDKNGKRALDTKVHVDEGDYFVIVVGQSGGEGQLVAFSCNVK</sequence>
<dbReference type="EMBL" id="CP001804">
    <property type="protein sequence ID" value="ACY17418.1"/>
    <property type="molecule type" value="Genomic_DNA"/>
</dbReference>
<dbReference type="InterPro" id="IPR006311">
    <property type="entry name" value="TAT_signal"/>
</dbReference>
<evidence type="ECO:0000313" key="3">
    <source>
        <dbReference type="Proteomes" id="UP000001880"/>
    </source>
</evidence>
<organism evidence="2 3">
    <name type="scientific">Haliangium ochraceum (strain DSM 14365 / JCM 11303 / SMP-2)</name>
    <dbReference type="NCBI Taxonomy" id="502025"/>
    <lineage>
        <taxon>Bacteria</taxon>
        <taxon>Pseudomonadati</taxon>
        <taxon>Myxococcota</taxon>
        <taxon>Polyangia</taxon>
        <taxon>Haliangiales</taxon>
        <taxon>Kofleriaceae</taxon>
        <taxon>Haliangium</taxon>
    </lineage>
</organism>
<dbReference type="HOGENOM" id="CLU_1494256_0_0_7"/>
<dbReference type="Proteomes" id="UP000001880">
    <property type="component" value="Chromosome"/>
</dbReference>
<keyword evidence="3" id="KW-1185">Reference proteome</keyword>
<evidence type="ECO:0000256" key="1">
    <source>
        <dbReference type="SAM" id="SignalP"/>
    </source>
</evidence>
<accession>D0LU54</accession>
<protein>
    <submittedName>
        <fullName evidence="2">Uncharacterized protein</fullName>
    </submittedName>
</protein>
<dbReference type="PROSITE" id="PS51318">
    <property type="entry name" value="TAT"/>
    <property type="match status" value="1"/>
</dbReference>
<gene>
    <name evidence="2" type="ordered locus">Hoch_4929</name>
</gene>
<dbReference type="AlphaFoldDB" id="D0LU54"/>
<evidence type="ECO:0000313" key="2">
    <source>
        <dbReference type="EMBL" id="ACY17418.1"/>
    </source>
</evidence>